<evidence type="ECO:0008006" key="4">
    <source>
        <dbReference type="Google" id="ProtNLM"/>
    </source>
</evidence>
<gene>
    <name evidence="2" type="ORF">V6N11_082645</name>
</gene>
<feature type="transmembrane region" description="Helical" evidence="1">
    <location>
        <begin position="73"/>
        <end position="92"/>
    </location>
</feature>
<dbReference type="PANTHER" id="PTHR33710">
    <property type="entry name" value="BNAC02G09200D PROTEIN"/>
    <property type="match status" value="1"/>
</dbReference>
<dbReference type="PANTHER" id="PTHR33710:SF79">
    <property type="entry name" value="OS06G0205337 PROTEIN"/>
    <property type="match status" value="1"/>
</dbReference>
<accession>A0ABR2P9A4</accession>
<dbReference type="Gene3D" id="3.60.10.10">
    <property type="entry name" value="Endonuclease/exonuclease/phosphatase"/>
    <property type="match status" value="1"/>
</dbReference>
<comment type="caution">
    <text evidence="2">The sequence shown here is derived from an EMBL/GenBank/DDBJ whole genome shotgun (WGS) entry which is preliminary data.</text>
</comment>
<evidence type="ECO:0000313" key="3">
    <source>
        <dbReference type="Proteomes" id="UP001396334"/>
    </source>
</evidence>
<dbReference type="SUPFAM" id="SSF56219">
    <property type="entry name" value="DNase I-like"/>
    <property type="match status" value="1"/>
</dbReference>
<sequence>MRDQNTLDSTDELTVAEDDAVASQERHLVVASQRRNLVVADQPRELVWQLEHQGFAIGGCSQVVKLHALLVCYSYWFVSILGLAGGLALWWTTDVQIGVIRKSSNLIDVSVSVSGEESWFCTFIYGPPYKEEKHQFWENLSSLRNDNFSRWCVLGDSNIISNQSKKEGGSSGDNSHIGWFHELLDSTRLLDLPIKGGTFTWSNMRCDDEAIVEKLDRILISNEWSLKFPKAIGILEAVIASDHNPIVLLFEGLKKRRKREFKFESQWLLKDDCSSKVREAWDNQIPCSESNVIVKKLKTIRLRMSKWSRLKFANNKRSIEDIKKRIRLLQSSPLSSSSKEEILALKHESHKLWESEERHWHQRARINWLKYGDKNTKFFHATTIQKQRQNAILKIKNDLGLWIEEEQAVYSHIENHFKKIYSKDPSVNCDCITDLIPPCITEDINRSLSKEITE</sequence>
<evidence type="ECO:0000313" key="2">
    <source>
        <dbReference type="EMBL" id="KAK8985026.1"/>
    </source>
</evidence>
<dbReference type="Proteomes" id="UP001396334">
    <property type="component" value="Unassembled WGS sequence"/>
</dbReference>
<keyword evidence="1" id="KW-0812">Transmembrane</keyword>
<keyword evidence="3" id="KW-1185">Reference proteome</keyword>
<keyword evidence="1" id="KW-1133">Transmembrane helix</keyword>
<dbReference type="InterPro" id="IPR036691">
    <property type="entry name" value="Endo/exonu/phosph_ase_sf"/>
</dbReference>
<protein>
    <recommendedName>
        <fullName evidence="4">Endonuclease/exonuclease/phosphatase domain-containing protein</fullName>
    </recommendedName>
</protein>
<proteinExistence type="predicted"/>
<organism evidence="2 3">
    <name type="scientific">Hibiscus sabdariffa</name>
    <name type="common">roselle</name>
    <dbReference type="NCBI Taxonomy" id="183260"/>
    <lineage>
        <taxon>Eukaryota</taxon>
        <taxon>Viridiplantae</taxon>
        <taxon>Streptophyta</taxon>
        <taxon>Embryophyta</taxon>
        <taxon>Tracheophyta</taxon>
        <taxon>Spermatophyta</taxon>
        <taxon>Magnoliopsida</taxon>
        <taxon>eudicotyledons</taxon>
        <taxon>Gunneridae</taxon>
        <taxon>Pentapetalae</taxon>
        <taxon>rosids</taxon>
        <taxon>malvids</taxon>
        <taxon>Malvales</taxon>
        <taxon>Malvaceae</taxon>
        <taxon>Malvoideae</taxon>
        <taxon>Hibiscus</taxon>
    </lineage>
</organism>
<dbReference type="EMBL" id="JBBPBN010000072">
    <property type="protein sequence ID" value="KAK8985026.1"/>
    <property type="molecule type" value="Genomic_DNA"/>
</dbReference>
<reference evidence="2 3" key="1">
    <citation type="journal article" date="2024" name="G3 (Bethesda)">
        <title>Genome assembly of Hibiscus sabdariffa L. provides insights into metabolisms of medicinal natural products.</title>
        <authorList>
            <person name="Kim T."/>
        </authorList>
    </citation>
    <scope>NUCLEOTIDE SEQUENCE [LARGE SCALE GENOMIC DNA]</scope>
    <source>
        <strain evidence="2">TK-2024</strain>
        <tissue evidence="2">Old leaves</tissue>
    </source>
</reference>
<keyword evidence="1" id="KW-0472">Membrane</keyword>
<evidence type="ECO:0000256" key="1">
    <source>
        <dbReference type="SAM" id="Phobius"/>
    </source>
</evidence>
<name>A0ABR2P9A4_9ROSI</name>